<reference evidence="4" key="1">
    <citation type="submission" date="2023-07" db="EMBL/GenBank/DDBJ databases">
        <title>30 novel species of actinomycetes from the DSMZ collection.</title>
        <authorList>
            <person name="Nouioui I."/>
        </authorList>
    </citation>
    <scope>NUCLEOTIDE SEQUENCE [LARGE SCALE GENOMIC DNA]</scope>
    <source>
        <strain evidence="4">DSM 42041</strain>
    </source>
</reference>
<keyword evidence="4" id="KW-1185">Reference proteome</keyword>
<sequence length="201" mass="21244">MRRRLHARTAVAAALLTVGLLLSGCTTGSDSTEPAAGAKPDPSNSTTTGPSASPTKDTTFAIGEAWEWDDSELDPPAAGNTTVLAYTQPVTASITPDEEFGTTGYEWAALEVKVCANTGETWVNNMPWSLAYAGGARVQPSQVTYGDFPRPAYPFMDTTVKAGDCVRGNIVFPVPGDERPEKVVYAPGGSDTVVEWTVPEK</sequence>
<dbReference type="PROSITE" id="PS51257">
    <property type="entry name" value="PROKAR_LIPOPROTEIN"/>
    <property type="match status" value="1"/>
</dbReference>
<evidence type="ECO:0000313" key="3">
    <source>
        <dbReference type="EMBL" id="MDT0377289.1"/>
    </source>
</evidence>
<accession>A0ABU2NJW8</accession>
<gene>
    <name evidence="3" type="ORF">RM572_00670</name>
</gene>
<protein>
    <recommendedName>
        <fullName evidence="5">DUF4352 domain-containing protein</fullName>
    </recommendedName>
</protein>
<evidence type="ECO:0000256" key="2">
    <source>
        <dbReference type="SAM" id="SignalP"/>
    </source>
</evidence>
<proteinExistence type="predicted"/>
<keyword evidence="2" id="KW-0732">Signal</keyword>
<feature type="compositionally biased region" description="Polar residues" evidence="1">
    <location>
        <begin position="42"/>
        <end position="57"/>
    </location>
</feature>
<organism evidence="3 4">
    <name type="scientific">Streptomyces hazeniae</name>
    <dbReference type="NCBI Taxonomy" id="3075538"/>
    <lineage>
        <taxon>Bacteria</taxon>
        <taxon>Bacillati</taxon>
        <taxon>Actinomycetota</taxon>
        <taxon>Actinomycetes</taxon>
        <taxon>Kitasatosporales</taxon>
        <taxon>Streptomycetaceae</taxon>
        <taxon>Streptomyces</taxon>
    </lineage>
</organism>
<feature type="region of interest" description="Disordered" evidence="1">
    <location>
        <begin position="27"/>
        <end position="57"/>
    </location>
</feature>
<feature type="signal peptide" evidence="2">
    <location>
        <begin position="1"/>
        <end position="28"/>
    </location>
</feature>
<feature type="chain" id="PRO_5045960780" description="DUF4352 domain-containing protein" evidence="2">
    <location>
        <begin position="29"/>
        <end position="201"/>
    </location>
</feature>
<comment type="caution">
    <text evidence="3">The sequence shown here is derived from an EMBL/GenBank/DDBJ whole genome shotgun (WGS) entry which is preliminary data.</text>
</comment>
<dbReference type="Proteomes" id="UP001183414">
    <property type="component" value="Unassembled WGS sequence"/>
</dbReference>
<dbReference type="RefSeq" id="WP_311671294.1">
    <property type="nucleotide sequence ID" value="NZ_JAVREQ010000001.1"/>
</dbReference>
<dbReference type="EMBL" id="JAVREQ010000001">
    <property type="protein sequence ID" value="MDT0377289.1"/>
    <property type="molecule type" value="Genomic_DNA"/>
</dbReference>
<evidence type="ECO:0000256" key="1">
    <source>
        <dbReference type="SAM" id="MobiDB-lite"/>
    </source>
</evidence>
<evidence type="ECO:0000313" key="4">
    <source>
        <dbReference type="Proteomes" id="UP001183414"/>
    </source>
</evidence>
<name>A0ABU2NJW8_9ACTN</name>
<evidence type="ECO:0008006" key="5">
    <source>
        <dbReference type="Google" id="ProtNLM"/>
    </source>
</evidence>